<dbReference type="AlphaFoldDB" id="A0A2G8KE35"/>
<feature type="domain" description="EGF-like" evidence="4">
    <location>
        <begin position="12"/>
        <end position="50"/>
    </location>
</feature>
<dbReference type="Pfam" id="PF12947">
    <property type="entry name" value="EGF_3"/>
    <property type="match status" value="1"/>
</dbReference>
<comment type="caution">
    <text evidence="6">The sequence shown here is derived from an EMBL/GenBank/DDBJ whole genome shotgun (WGS) entry which is preliminary data.</text>
</comment>
<evidence type="ECO:0000259" key="5">
    <source>
        <dbReference type="PROSITE" id="PS51406"/>
    </source>
</evidence>
<accession>A0A2G8KE35</accession>
<dbReference type="InterPro" id="IPR014716">
    <property type="entry name" value="Fibrinogen_a/b/g_C_1"/>
</dbReference>
<dbReference type="Gene3D" id="3.90.215.10">
    <property type="entry name" value="Gamma Fibrinogen, chain A, domain 1"/>
    <property type="match status" value="1"/>
</dbReference>
<evidence type="ECO:0000259" key="4">
    <source>
        <dbReference type="PROSITE" id="PS50026"/>
    </source>
</evidence>
<evidence type="ECO:0000313" key="6">
    <source>
        <dbReference type="EMBL" id="PIK46264.1"/>
    </source>
</evidence>
<dbReference type="InterPro" id="IPR036056">
    <property type="entry name" value="Fibrinogen-like_C"/>
</dbReference>
<sequence length="268" mass="31159">MDCTETCSCENDVLVCINYTCSEHATCQNHDGNMSCDCNVNYMGNGTVCKRVQDCQDLYDNGVISEGFHLIYPLTWPGEPFEAYCKDGWTFFQLRVDNKGFYDNWDRYRSGLFRRGTNSHWLGNDRLANLTAQRNYTMRMEFKKRSNNITHYLQYDLFRIGSEVNNYALEELGSYTGSLEYDYMGYHRGSDFSTHDSDNDNDTSRDCVNDHHLGGWWYNGYNDELTCTTANFNGNYGYGWDHGVCIYDRERMISDCDIATTEMKIKPL</sequence>
<reference evidence="6 7" key="1">
    <citation type="journal article" date="2017" name="PLoS Biol.">
        <title>The sea cucumber genome provides insights into morphological evolution and visceral regeneration.</title>
        <authorList>
            <person name="Zhang X."/>
            <person name="Sun L."/>
            <person name="Yuan J."/>
            <person name="Sun Y."/>
            <person name="Gao Y."/>
            <person name="Zhang L."/>
            <person name="Li S."/>
            <person name="Dai H."/>
            <person name="Hamel J.F."/>
            <person name="Liu C."/>
            <person name="Yu Y."/>
            <person name="Liu S."/>
            <person name="Lin W."/>
            <person name="Guo K."/>
            <person name="Jin S."/>
            <person name="Xu P."/>
            <person name="Storey K.B."/>
            <person name="Huan P."/>
            <person name="Zhang T."/>
            <person name="Zhou Y."/>
            <person name="Zhang J."/>
            <person name="Lin C."/>
            <person name="Li X."/>
            <person name="Xing L."/>
            <person name="Huo D."/>
            <person name="Sun M."/>
            <person name="Wang L."/>
            <person name="Mercier A."/>
            <person name="Li F."/>
            <person name="Yang H."/>
            <person name="Xiang J."/>
        </authorList>
    </citation>
    <scope>NUCLEOTIDE SEQUENCE [LARGE SCALE GENOMIC DNA]</scope>
    <source>
        <strain evidence="6">Shaxun</strain>
        <tissue evidence="6">Muscle</tissue>
    </source>
</reference>
<keyword evidence="1 3" id="KW-0245">EGF-like domain</keyword>
<comment type="caution">
    <text evidence="3">Lacks conserved residue(s) required for the propagation of feature annotation.</text>
</comment>
<dbReference type="InterPro" id="IPR000742">
    <property type="entry name" value="EGF"/>
</dbReference>
<dbReference type="EMBL" id="MRZV01000656">
    <property type="protein sequence ID" value="PIK46264.1"/>
    <property type="molecule type" value="Genomic_DNA"/>
</dbReference>
<dbReference type="PROSITE" id="PS50026">
    <property type="entry name" value="EGF_3"/>
    <property type="match status" value="1"/>
</dbReference>
<dbReference type="PANTHER" id="PTHR19143">
    <property type="entry name" value="FIBRINOGEN/TENASCIN/ANGIOPOEITIN"/>
    <property type="match status" value="1"/>
</dbReference>
<evidence type="ECO:0000256" key="3">
    <source>
        <dbReference type="PROSITE-ProRule" id="PRU00076"/>
    </source>
</evidence>
<keyword evidence="7" id="KW-1185">Reference proteome</keyword>
<dbReference type="InterPro" id="IPR002181">
    <property type="entry name" value="Fibrinogen_a/b/g_C_dom"/>
</dbReference>
<dbReference type="STRING" id="307972.A0A2G8KE35"/>
<name>A0A2G8KE35_STIJA</name>
<dbReference type="SUPFAM" id="SSF56496">
    <property type="entry name" value="Fibrinogen C-terminal domain-like"/>
    <property type="match status" value="1"/>
</dbReference>
<proteinExistence type="predicted"/>
<organism evidence="6 7">
    <name type="scientific">Stichopus japonicus</name>
    <name type="common">Sea cucumber</name>
    <dbReference type="NCBI Taxonomy" id="307972"/>
    <lineage>
        <taxon>Eukaryota</taxon>
        <taxon>Metazoa</taxon>
        <taxon>Echinodermata</taxon>
        <taxon>Eleutherozoa</taxon>
        <taxon>Echinozoa</taxon>
        <taxon>Holothuroidea</taxon>
        <taxon>Aspidochirotacea</taxon>
        <taxon>Aspidochirotida</taxon>
        <taxon>Stichopodidae</taxon>
        <taxon>Apostichopus</taxon>
    </lineage>
</organism>
<evidence type="ECO:0000256" key="2">
    <source>
        <dbReference type="ARBA" id="ARBA00023157"/>
    </source>
</evidence>
<evidence type="ECO:0000313" key="7">
    <source>
        <dbReference type="Proteomes" id="UP000230750"/>
    </source>
</evidence>
<gene>
    <name evidence="6" type="ORF">BSL78_16871</name>
</gene>
<dbReference type="InterPro" id="IPR050373">
    <property type="entry name" value="Fibrinogen_C-term_domain"/>
</dbReference>
<keyword evidence="2" id="KW-1015">Disulfide bond</keyword>
<dbReference type="InterPro" id="IPR024731">
    <property type="entry name" value="NELL2-like_EGF"/>
</dbReference>
<dbReference type="Pfam" id="PF00147">
    <property type="entry name" value="Fibrinogen_C"/>
    <property type="match status" value="1"/>
</dbReference>
<dbReference type="Proteomes" id="UP000230750">
    <property type="component" value="Unassembled WGS sequence"/>
</dbReference>
<feature type="domain" description="Fibrinogen C-terminal" evidence="5">
    <location>
        <begin position="46"/>
        <end position="268"/>
    </location>
</feature>
<dbReference type="Gene3D" id="2.10.25.10">
    <property type="entry name" value="Laminin"/>
    <property type="match status" value="1"/>
</dbReference>
<dbReference type="SMART" id="SM00186">
    <property type="entry name" value="FBG"/>
    <property type="match status" value="1"/>
</dbReference>
<dbReference type="GO" id="GO:0005615">
    <property type="term" value="C:extracellular space"/>
    <property type="evidence" value="ECO:0007669"/>
    <property type="project" value="TreeGrafter"/>
</dbReference>
<dbReference type="PROSITE" id="PS51406">
    <property type="entry name" value="FIBRINOGEN_C_2"/>
    <property type="match status" value="1"/>
</dbReference>
<evidence type="ECO:0000256" key="1">
    <source>
        <dbReference type="ARBA" id="ARBA00022536"/>
    </source>
</evidence>
<protein>
    <submittedName>
        <fullName evidence="6">Tenascin</fullName>
    </submittedName>
</protein>